<dbReference type="EMBL" id="JAGTJQ010000015">
    <property type="protein sequence ID" value="KAH7012306.1"/>
    <property type="molecule type" value="Genomic_DNA"/>
</dbReference>
<dbReference type="PANTHER" id="PTHR10622">
    <property type="entry name" value="HET DOMAIN-CONTAINING PROTEIN"/>
    <property type="match status" value="1"/>
</dbReference>
<protein>
    <recommendedName>
        <fullName evidence="3">Heterokaryon incompatibility domain-containing protein</fullName>
    </recommendedName>
</protein>
<comment type="caution">
    <text evidence="1">The sequence shown here is derived from an EMBL/GenBank/DDBJ whole genome shotgun (WGS) entry which is preliminary data.</text>
</comment>
<gene>
    <name evidence="1" type="ORF">B0I36DRAFT_256677</name>
</gene>
<feature type="non-terminal residue" evidence="1">
    <location>
        <position position="1"/>
    </location>
</feature>
<dbReference type="Proteomes" id="UP000756346">
    <property type="component" value="Unassembled WGS sequence"/>
</dbReference>
<evidence type="ECO:0008006" key="3">
    <source>
        <dbReference type="Google" id="ProtNLM"/>
    </source>
</evidence>
<dbReference type="OrthoDB" id="674604at2759"/>
<organism evidence="1 2">
    <name type="scientific">Microdochium trichocladiopsis</name>
    <dbReference type="NCBI Taxonomy" id="1682393"/>
    <lineage>
        <taxon>Eukaryota</taxon>
        <taxon>Fungi</taxon>
        <taxon>Dikarya</taxon>
        <taxon>Ascomycota</taxon>
        <taxon>Pezizomycotina</taxon>
        <taxon>Sordariomycetes</taxon>
        <taxon>Xylariomycetidae</taxon>
        <taxon>Xylariales</taxon>
        <taxon>Microdochiaceae</taxon>
        <taxon>Microdochium</taxon>
    </lineage>
</organism>
<evidence type="ECO:0000313" key="2">
    <source>
        <dbReference type="Proteomes" id="UP000756346"/>
    </source>
</evidence>
<accession>A0A9P8XQT2</accession>
<dbReference type="RefSeq" id="XP_046004682.1">
    <property type="nucleotide sequence ID" value="XM_046150954.1"/>
</dbReference>
<keyword evidence="2" id="KW-1185">Reference proteome</keyword>
<sequence>WIDTCCIDKSHDQELQEGINSMFRWFREGNHCYVYLTDVRQILATITTDLHKYNGREPSEAASCSPAAGH</sequence>
<dbReference type="AlphaFoldDB" id="A0A9P8XQT2"/>
<dbReference type="PANTHER" id="PTHR10622:SF10">
    <property type="entry name" value="HET DOMAIN-CONTAINING PROTEIN"/>
    <property type="match status" value="1"/>
</dbReference>
<dbReference type="GeneID" id="70180500"/>
<name>A0A9P8XQT2_9PEZI</name>
<evidence type="ECO:0000313" key="1">
    <source>
        <dbReference type="EMBL" id="KAH7012306.1"/>
    </source>
</evidence>
<proteinExistence type="predicted"/>
<reference evidence="1" key="1">
    <citation type="journal article" date="2021" name="Nat. Commun.">
        <title>Genetic determinants of endophytism in the Arabidopsis root mycobiome.</title>
        <authorList>
            <person name="Mesny F."/>
            <person name="Miyauchi S."/>
            <person name="Thiergart T."/>
            <person name="Pickel B."/>
            <person name="Atanasova L."/>
            <person name="Karlsson M."/>
            <person name="Huettel B."/>
            <person name="Barry K.W."/>
            <person name="Haridas S."/>
            <person name="Chen C."/>
            <person name="Bauer D."/>
            <person name="Andreopoulos W."/>
            <person name="Pangilinan J."/>
            <person name="LaButti K."/>
            <person name="Riley R."/>
            <person name="Lipzen A."/>
            <person name="Clum A."/>
            <person name="Drula E."/>
            <person name="Henrissat B."/>
            <person name="Kohler A."/>
            <person name="Grigoriev I.V."/>
            <person name="Martin F.M."/>
            <person name="Hacquard S."/>
        </authorList>
    </citation>
    <scope>NUCLEOTIDE SEQUENCE</scope>
    <source>
        <strain evidence="1">MPI-CAGE-CH-0230</strain>
    </source>
</reference>